<protein>
    <submittedName>
        <fullName evidence="3">Unannotated protein</fullName>
    </submittedName>
</protein>
<evidence type="ECO:0000259" key="2">
    <source>
        <dbReference type="Pfam" id="PF01478"/>
    </source>
</evidence>
<dbReference type="InterPro" id="IPR000045">
    <property type="entry name" value="Prepilin_IV_endopep_pep"/>
</dbReference>
<feature type="domain" description="Prepilin type IV endopeptidase peptidase" evidence="2">
    <location>
        <begin position="14"/>
        <end position="114"/>
    </location>
</feature>
<accession>A0A6J6GIK4</accession>
<feature type="transmembrane region" description="Helical" evidence="1">
    <location>
        <begin position="32"/>
        <end position="50"/>
    </location>
</feature>
<dbReference type="Pfam" id="PF01478">
    <property type="entry name" value="Peptidase_A24"/>
    <property type="match status" value="1"/>
</dbReference>
<proteinExistence type="predicted"/>
<dbReference type="GO" id="GO:0004190">
    <property type="term" value="F:aspartic-type endopeptidase activity"/>
    <property type="evidence" value="ECO:0007669"/>
    <property type="project" value="InterPro"/>
</dbReference>
<dbReference type="Gene3D" id="1.20.120.1220">
    <property type="match status" value="1"/>
</dbReference>
<keyword evidence="1" id="KW-0812">Transmembrane</keyword>
<feature type="transmembrane region" description="Helical" evidence="1">
    <location>
        <begin position="100"/>
        <end position="120"/>
    </location>
</feature>
<dbReference type="EMBL" id="CAEZUE010000140">
    <property type="protein sequence ID" value="CAB4598715.1"/>
    <property type="molecule type" value="Genomic_DNA"/>
</dbReference>
<sequence>MDWSALVNGGFACAWLCWAATLTIVDVAEHRLPNALTLAAYPVALAWVLYSRPEHLSSALATSIACVVGGYAAFRFADLGFGDVKLLGSVGILVGGSGEFLPALAVSSAVAGVHAVIFLIRTGNSRGFVPFGPALLAATIPAATVLA</sequence>
<gene>
    <name evidence="3" type="ORF">UFOPK1788_00956</name>
</gene>
<evidence type="ECO:0000313" key="3">
    <source>
        <dbReference type="EMBL" id="CAB4598715.1"/>
    </source>
</evidence>
<dbReference type="GO" id="GO:0016020">
    <property type="term" value="C:membrane"/>
    <property type="evidence" value="ECO:0007669"/>
    <property type="project" value="InterPro"/>
</dbReference>
<reference evidence="3" key="1">
    <citation type="submission" date="2020-05" db="EMBL/GenBank/DDBJ databases">
        <authorList>
            <person name="Chiriac C."/>
            <person name="Salcher M."/>
            <person name="Ghai R."/>
            <person name="Kavagutti S V."/>
        </authorList>
    </citation>
    <scope>NUCLEOTIDE SEQUENCE</scope>
</reference>
<feature type="transmembrane region" description="Helical" evidence="1">
    <location>
        <begin position="127"/>
        <end position="146"/>
    </location>
</feature>
<dbReference type="AlphaFoldDB" id="A0A6J6GIK4"/>
<organism evidence="3">
    <name type="scientific">freshwater metagenome</name>
    <dbReference type="NCBI Taxonomy" id="449393"/>
    <lineage>
        <taxon>unclassified sequences</taxon>
        <taxon>metagenomes</taxon>
        <taxon>ecological metagenomes</taxon>
    </lineage>
</organism>
<evidence type="ECO:0000256" key="1">
    <source>
        <dbReference type="SAM" id="Phobius"/>
    </source>
</evidence>
<keyword evidence="1" id="KW-1133">Transmembrane helix</keyword>
<keyword evidence="1" id="KW-0472">Membrane</keyword>
<feature type="transmembrane region" description="Helical" evidence="1">
    <location>
        <begin position="6"/>
        <end position="25"/>
    </location>
</feature>
<name>A0A6J6GIK4_9ZZZZ</name>